<feature type="region of interest" description="Disordered" evidence="1">
    <location>
        <begin position="1"/>
        <end position="21"/>
    </location>
</feature>
<name>A0AA35M966_9HYPO</name>
<keyword evidence="4" id="KW-1185">Reference proteome</keyword>
<gene>
    <name evidence="3" type="ORF">CCHLO57077_00007102</name>
</gene>
<evidence type="ECO:0000313" key="4">
    <source>
        <dbReference type="Proteomes" id="UP001160390"/>
    </source>
</evidence>
<organism evidence="3 4">
    <name type="scientific">Clonostachys chloroleuca</name>
    <dbReference type="NCBI Taxonomy" id="1926264"/>
    <lineage>
        <taxon>Eukaryota</taxon>
        <taxon>Fungi</taxon>
        <taxon>Dikarya</taxon>
        <taxon>Ascomycota</taxon>
        <taxon>Pezizomycotina</taxon>
        <taxon>Sordariomycetes</taxon>
        <taxon>Hypocreomycetidae</taxon>
        <taxon>Hypocreales</taxon>
        <taxon>Bionectriaceae</taxon>
        <taxon>Clonostachys</taxon>
    </lineage>
</organism>
<dbReference type="Proteomes" id="UP001160390">
    <property type="component" value="Unassembled WGS sequence"/>
</dbReference>
<accession>A0AA35M966</accession>
<comment type="caution">
    <text evidence="3">The sequence shown here is derived from an EMBL/GenBank/DDBJ whole genome shotgun (WGS) entry which is preliminary data.</text>
</comment>
<sequence>MKPTTAPAQLPIRPAQGTRKSLSSCALNWDRRPRIGKSDRDSLDFGEWTTFEALEAEVQRGCDKCTVIYQGIQLYRPEFEGRSDGAYIHQTDSGITCSIQRKLRKGEMSVRPVDLQFFRDADQTCQWLPDLYHPKVRPNTDCPETFQQLRDWISSCDKDHEVCLVSSTVSLPTRILDLGEADDDKADVKLRDGQKQSGPYATLSHCWGGYQPLKTTKSTFHAHKDNIPFQDLPKTFQDATITCRRLGIRFLWIDSLCIIQDDDEDWQIQSAEMASIYENSTLTIAASSAQDATRGCFIPVPDRHAVRIVDSPGTSQHGSYSVSVYRSYPHFSFWEEKHAQQQAPLLKRAWFYQERYLSRRVVHFTEHELVWECQTVATCQCESSHFKHLSSASAGYTPMDVVNRNQLRLQPKLADNVNPRDKRDADPWHLCVRAYSQLSLTFPKDIFPALAGLATKVQLLKPGARYCAGLWLDWKTNNLNDLVWINEGIPRTRQKRWRAPTWSWASVVECFPSWADWIDLDPRHTYAKLLEAKVKPFGLDPNGELRDAYIRVQGPMAAGVIQKPTLSIPDKNNVLHPRGAEVYIRGEPYRLPPLVRLDVNPELCEPKLAPGSQVYCLRLGKAVSSRSQDHDISLCLRVVDEEDGEPIFERVGLAHHDHVLDPMELTSMSLYSVKIV</sequence>
<evidence type="ECO:0000259" key="2">
    <source>
        <dbReference type="Pfam" id="PF06985"/>
    </source>
</evidence>
<dbReference type="PANTHER" id="PTHR33112:SF9">
    <property type="entry name" value="HETEROKARYON INCOMPATIBILITY DOMAIN-CONTAINING PROTEIN"/>
    <property type="match status" value="1"/>
</dbReference>
<dbReference type="Pfam" id="PF06985">
    <property type="entry name" value="HET"/>
    <property type="match status" value="1"/>
</dbReference>
<evidence type="ECO:0000256" key="1">
    <source>
        <dbReference type="SAM" id="MobiDB-lite"/>
    </source>
</evidence>
<reference evidence="3" key="1">
    <citation type="submission" date="2023-01" db="EMBL/GenBank/DDBJ databases">
        <authorList>
            <person name="Piombo E."/>
        </authorList>
    </citation>
    <scope>NUCLEOTIDE SEQUENCE</scope>
</reference>
<evidence type="ECO:0000313" key="3">
    <source>
        <dbReference type="EMBL" id="CAI6092637.1"/>
    </source>
</evidence>
<feature type="domain" description="Heterokaryon incompatibility" evidence="2">
    <location>
        <begin position="200"/>
        <end position="354"/>
    </location>
</feature>
<protein>
    <recommendedName>
        <fullName evidence="2">Heterokaryon incompatibility domain-containing protein</fullName>
    </recommendedName>
</protein>
<dbReference type="AlphaFoldDB" id="A0AA35M966"/>
<dbReference type="EMBL" id="CABFNP030001239">
    <property type="protein sequence ID" value="CAI6092637.1"/>
    <property type="molecule type" value="Genomic_DNA"/>
</dbReference>
<dbReference type="PANTHER" id="PTHR33112">
    <property type="entry name" value="DOMAIN PROTEIN, PUTATIVE-RELATED"/>
    <property type="match status" value="1"/>
</dbReference>
<dbReference type="InterPro" id="IPR010730">
    <property type="entry name" value="HET"/>
</dbReference>
<proteinExistence type="predicted"/>